<dbReference type="InterPro" id="IPR018958">
    <property type="entry name" value="Knr4/Smi1-like_dom"/>
</dbReference>
<evidence type="ECO:0000313" key="2">
    <source>
        <dbReference type="EMBL" id="RDI49181.1"/>
    </source>
</evidence>
<dbReference type="InterPro" id="IPR037883">
    <property type="entry name" value="Knr4/Smi1-like_sf"/>
</dbReference>
<dbReference type="Gene3D" id="3.40.1580.10">
    <property type="entry name" value="SMI1/KNR4-like"/>
    <property type="match status" value="1"/>
</dbReference>
<name>A0A370GZV0_9NOCA</name>
<evidence type="ECO:0000313" key="3">
    <source>
        <dbReference type="Proteomes" id="UP000255355"/>
    </source>
</evidence>
<dbReference type="Pfam" id="PF14568">
    <property type="entry name" value="SUKH_6"/>
    <property type="match status" value="1"/>
</dbReference>
<sequence length="203" mass="23007">MRAFRAGFGAVSEAFYPAAASLLHNRRVTAAMEQLRQLVPPPAPAPDTDWNSVESAIGLRLPADYKEFIDTYGGSRWENYLYVLAPGCPNDSYDLFEWKDWQTEALEGLWEFEPRPAELTEKGTRVIPWATTDNGEMLYWLIRPGQGPDDWTVLINEGRGPRWEHVPHTCTQFLAAALTGDLRPVLLSDNYFPLSNHRVEQVA</sequence>
<dbReference type="SUPFAM" id="SSF160631">
    <property type="entry name" value="SMI1/KNR4-like"/>
    <property type="match status" value="1"/>
</dbReference>
<accession>A0A370GZV0</accession>
<organism evidence="2 3">
    <name type="scientific">Nocardia mexicana</name>
    <dbReference type="NCBI Taxonomy" id="279262"/>
    <lineage>
        <taxon>Bacteria</taxon>
        <taxon>Bacillati</taxon>
        <taxon>Actinomycetota</taxon>
        <taxon>Actinomycetes</taxon>
        <taxon>Mycobacteriales</taxon>
        <taxon>Nocardiaceae</taxon>
        <taxon>Nocardia</taxon>
    </lineage>
</organism>
<evidence type="ECO:0000259" key="1">
    <source>
        <dbReference type="SMART" id="SM00860"/>
    </source>
</evidence>
<gene>
    <name evidence="2" type="ORF">DFR68_107309</name>
</gene>
<dbReference type="EMBL" id="QQAZ01000007">
    <property type="protein sequence ID" value="RDI49181.1"/>
    <property type="molecule type" value="Genomic_DNA"/>
</dbReference>
<dbReference type="STRING" id="1210089.GCA_001613165_00799"/>
<dbReference type="SMART" id="SM00860">
    <property type="entry name" value="SMI1_KNR4"/>
    <property type="match status" value="1"/>
</dbReference>
<keyword evidence="3" id="KW-1185">Reference proteome</keyword>
<feature type="domain" description="Knr4/Smi1-like" evidence="1">
    <location>
        <begin position="44"/>
        <end position="157"/>
    </location>
</feature>
<reference evidence="2 3" key="1">
    <citation type="submission" date="2018-07" db="EMBL/GenBank/DDBJ databases">
        <title>Genomic Encyclopedia of Type Strains, Phase IV (KMG-IV): sequencing the most valuable type-strain genomes for metagenomic binning, comparative biology and taxonomic classification.</title>
        <authorList>
            <person name="Goeker M."/>
        </authorList>
    </citation>
    <scope>NUCLEOTIDE SEQUENCE [LARGE SCALE GENOMIC DNA]</scope>
    <source>
        <strain evidence="2 3">DSM 44952</strain>
    </source>
</reference>
<comment type="caution">
    <text evidence="2">The sequence shown here is derived from an EMBL/GenBank/DDBJ whole genome shotgun (WGS) entry which is preliminary data.</text>
</comment>
<protein>
    <submittedName>
        <fullName evidence="2">SUKH superfamily protein</fullName>
    </submittedName>
</protein>
<dbReference type="Proteomes" id="UP000255355">
    <property type="component" value="Unassembled WGS sequence"/>
</dbReference>
<proteinExistence type="predicted"/>
<dbReference type="AlphaFoldDB" id="A0A370GZV0"/>